<evidence type="ECO:0000313" key="2">
    <source>
        <dbReference type="Proteomes" id="UP001059672"/>
    </source>
</evidence>
<sequence length="232" mass="25956">MFVALCQVSIIAAAENGGDSSLIRKESVPVLGDPNYKLDSKYWPIHGSPRGKSFFLHYCLPGFVPQGLGGCRVDLPGRDPRGIQVEYLYSLGGRDEHAFLEGSPAFLFPFPVNINLEGKTPYLAQYKKSELSKWRSHQVVKDKGELSNKYDGLDFYEASALPGGWWVPENIFEYQTRLGNPPIFVCSDSYCALILDQGSGWVVRAKFNEAALSNWREFLLQLNVSIKEILGQ</sequence>
<gene>
    <name evidence="1" type="ORF">KDW96_18675</name>
</gene>
<dbReference type="RefSeq" id="WP_255837730.1">
    <property type="nucleotide sequence ID" value="NZ_CP073346.1"/>
</dbReference>
<keyword evidence="2" id="KW-1185">Reference proteome</keyword>
<protein>
    <submittedName>
        <fullName evidence="1">Uncharacterized protein</fullName>
    </submittedName>
</protein>
<evidence type="ECO:0000313" key="1">
    <source>
        <dbReference type="EMBL" id="UTW07168.1"/>
    </source>
</evidence>
<proteinExistence type="predicted"/>
<organism evidence="1 2">
    <name type="scientific">Pseudomonas benzenivorans</name>
    <dbReference type="NCBI Taxonomy" id="556533"/>
    <lineage>
        <taxon>Bacteria</taxon>
        <taxon>Pseudomonadati</taxon>
        <taxon>Pseudomonadota</taxon>
        <taxon>Gammaproteobacteria</taxon>
        <taxon>Pseudomonadales</taxon>
        <taxon>Pseudomonadaceae</taxon>
        <taxon>Pseudomonas</taxon>
    </lineage>
</organism>
<accession>A0ABY5H4E4</accession>
<reference evidence="1" key="1">
    <citation type="submission" date="2021-04" db="EMBL/GenBank/DDBJ databases">
        <title>Oceanospirillales bacteria with DddD are important DMSP degraders in coastal seawater.</title>
        <authorList>
            <person name="Liu J."/>
        </authorList>
    </citation>
    <scope>NUCLEOTIDE SEQUENCE</scope>
    <source>
        <strain evidence="1">D13-4</strain>
    </source>
</reference>
<dbReference type="Proteomes" id="UP001059672">
    <property type="component" value="Chromosome"/>
</dbReference>
<dbReference type="EMBL" id="CP073346">
    <property type="protein sequence ID" value="UTW07168.1"/>
    <property type="molecule type" value="Genomic_DNA"/>
</dbReference>
<name>A0ABY5H4E4_9PSED</name>